<gene>
    <name evidence="2" type="ORF">ACFQMA_19195</name>
</gene>
<sequence>MPFGPRLDRPSAVGDEGRPRETSLGVVAATVVALALATGFAVGQPTFLTGFALVSGLAAAGVALLDRDTLGEKIVGHLCFLPGAILLGVLVALYPGGYNLLIGGFALALLGTASCWADVARDDPLESALSQGILSYVFGLCWLFGSGIVLAGLFLCWQLATGTTAASNPTAAAIGLLAVVGLVAAAVRVSLRSLPVVQLAPRDQREAVRANLGRTKRAFTLTALGGVGTALVSLVFLATSSPALGLVPGAAPVVGALASVYVLGPLLAVGALALLAAGVAVGARQLTRQFDERKTRTVAGAIAGAGYVVVLVFGVVPQTAALIFLSPILFLVAVLLAPMAVFVAVGLALIAVRLNVFPDRAGGPALAAAGLVIAAVGADSVGLPAPLVFACVAGALVAWDAGSFGLGLTAELGHRPDTRRLELYHAVFAVGIGAVAVLGATGLYALRTSALGPAGNAAAMTAAVVGTLVLAALLRG</sequence>
<feature type="transmembrane region" description="Helical" evidence="1">
    <location>
        <begin position="387"/>
        <end position="409"/>
    </location>
</feature>
<keyword evidence="1" id="KW-0812">Transmembrane</keyword>
<feature type="transmembrane region" description="Helical" evidence="1">
    <location>
        <begin position="295"/>
        <end position="316"/>
    </location>
</feature>
<protein>
    <submittedName>
        <fullName evidence="2">Glycosyl transferase</fullName>
    </submittedName>
</protein>
<dbReference type="InterPro" id="IPR055941">
    <property type="entry name" value="DUF7519"/>
</dbReference>
<feature type="transmembrane region" description="Helical" evidence="1">
    <location>
        <begin position="47"/>
        <end position="65"/>
    </location>
</feature>
<keyword evidence="2" id="KW-0808">Transferase</keyword>
<dbReference type="RefSeq" id="WP_274323027.1">
    <property type="nucleotide sequence ID" value="NZ_CP118158.1"/>
</dbReference>
<dbReference type="Pfam" id="PF24363">
    <property type="entry name" value="DUF7519"/>
    <property type="match status" value="1"/>
</dbReference>
<accession>A0ABD5Y806</accession>
<feature type="transmembrane region" description="Helical" evidence="1">
    <location>
        <begin position="133"/>
        <end position="160"/>
    </location>
</feature>
<evidence type="ECO:0000256" key="1">
    <source>
        <dbReference type="SAM" id="Phobius"/>
    </source>
</evidence>
<feature type="transmembrane region" description="Helical" evidence="1">
    <location>
        <begin position="218"/>
        <end position="238"/>
    </location>
</feature>
<keyword evidence="3" id="KW-1185">Reference proteome</keyword>
<keyword evidence="1" id="KW-1133">Transmembrane helix</keyword>
<feature type="transmembrane region" description="Helical" evidence="1">
    <location>
        <begin position="21"/>
        <end position="41"/>
    </location>
</feature>
<feature type="transmembrane region" description="Helical" evidence="1">
    <location>
        <begin position="74"/>
        <end position="94"/>
    </location>
</feature>
<feature type="transmembrane region" description="Helical" evidence="1">
    <location>
        <begin position="421"/>
        <end position="445"/>
    </location>
</feature>
<feature type="transmembrane region" description="Helical" evidence="1">
    <location>
        <begin position="328"/>
        <end position="352"/>
    </location>
</feature>
<reference evidence="2 3" key="1">
    <citation type="journal article" date="2019" name="Int. J. Syst. Evol. Microbiol.">
        <title>The Global Catalogue of Microorganisms (GCM) 10K type strain sequencing project: providing services to taxonomists for standard genome sequencing and annotation.</title>
        <authorList>
            <consortium name="The Broad Institute Genomics Platform"/>
            <consortium name="The Broad Institute Genome Sequencing Center for Infectious Disease"/>
            <person name="Wu L."/>
            <person name="Ma J."/>
        </authorList>
    </citation>
    <scope>NUCLEOTIDE SEQUENCE [LARGE SCALE GENOMIC DNA]</scope>
    <source>
        <strain evidence="2 3">XZYJT29</strain>
    </source>
</reference>
<feature type="transmembrane region" description="Helical" evidence="1">
    <location>
        <begin position="172"/>
        <end position="197"/>
    </location>
</feature>
<organism evidence="2 3">
    <name type="scientific">Halosimplex aquaticum</name>
    <dbReference type="NCBI Taxonomy" id="3026162"/>
    <lineage>
        <taxon>Archaea</taxon>
        <taxon>Methanobacteriati</taxon>
        <taxon>Methanobacteriota</taxon>
        <taxon>Stenosarchaea group</taxon>
        <taxon>Halobacteria</taxon>
        <taxon>Halobacteriales</taxon>
        <taxon>Haloarculaceae</taxon>
        <taxon>Halosimplex</taxon>
    </lineage>
</organism>
<feature type="transmembrane region" description="Helical" evidence="1">
    <location>
        <begin position="457"/>
        <end position="474"/>
    </location>
</feature>
<dbReference type="AlphaFoldDB" id="A0ABD5Y806"/>
<feature type="transmembrane region" description="Helical" evidence="1">
    <location>
        <begin position="364"/>
        <end position="381"/>
    </location>
</feature>
<dbReference type="Proteomes" id="UP001596432">
    <property type="component" value="Unassembled WGS sequence"/>
</dbReference>
<dbReference type="GO" id="GO:0016740">
    <property type="term" value="F:transferase activity"/>
    <property type="evidence" value="ECO:0007669"/>
    <property type="project" value="UniProtKB-KW"/>
</dbReference>
<feature type="transmembrane region" description="Helical" evidence="1">
    <location>
        <begin position="258"/>
        <end position="283"/>
    </location>
</feature>
<feature type="transmembrane region" description="Helical" evidence="1">
    <location>
        <begin position="100"/>
        <end position="121"/>
    </location>
</feature>
<dbReference type="EMBL" id="JBHTAS010000001">
    <property type="protein sequence ID" value="MFC7141950.1"/>
    <property type="molecule type" value="Genomic_DNA"/>
</dbReference>
<proteinExistence type="predicted"/>
<name>A0ABD5Y806_9EURY</name>
<dbReference type="GeneID" id="78822279"/>
<keyword evidence="1" id="KW-0472">Membrane</keyword>
<evidence type="ECO:0000313" key="2">
    <source>
        <dbReference type="EMBL" id="MFC7141950.1"/>
    </source>
</evidence>
<comment type="caution">
    <text evidence="2">The sequence shown here is derived from an EMBL/GenBank/DDBJ whole genome shotgun (WGS) entry which is preliminary data.</text>
</comment>
<evidence type="ECO:0000313" key="3">
    <source>
        <dbReference type="Proteomes" id="UP001596432"/>
    </source>
</evidence>